<comment type="similarity">
    <text evidence="1 6">Belongs to the polypeptide deformylase family.</text>
</comment>
<keyword evidence="3 6" id="KW-0378">Hydrolase</keyword>
<dbReference type="Gene3D" id="3.90.45.10">
    <property type="entry name" value="Peptide deformylase"/>
    <property type="match status" value="1"/>
</dbReference>
<dbReference type="PANTHER" id="PTHR10458">
    <property type="entry name" value="PEPTIDE DEFORMYLASE"/>
    <property type="match status" value="1"/>
</dbReference>
<dbReference type="PANTHER" id="PTHR10458:SF8">
    <property type="entry name" value="PEPTIDE DEFORMYLASE 2"/>
    <property type="match status" value="1"/>
</dbReference>
<dbReference type="PRINTS" id="PR01576">
    <property type="entry name" value="PDEFORMYLASE"/>
</dbReference>
<dbReference type="HAMAP" id="MF_00163">
    <property type="entry name" value="Pep_deformylase"/>
    <property type="match status" value="1"/>
</dbReference>
<dbReference type="PIRSF" id="PIRSF004749">
    <property type="entry name" value="Pep_def"/>
    <property type="match status" value="1"/>
</dbReference>
<keyword evidence="5 6" id="KW-0408">Iron</keyword>
<evidence type="ECO:0000256" key="6">
    <source>
        <dbReference type="HAMAP-Rule" id="MF_00163"/>
    </source>
</evidence>
<proteinExistence type="inferred from homology"/>
<feature type="binding site" evidence="6">
    <location>
        <position position="116"/>
    </location>
    <ligand>
        <name>Fe cation</name>
        <dbReference type="ChEBI" id="CHEBI:24875"/>
    </ligand>
</feature>
<dbReference type="STRING" id="84521.SAMN04487994_102117"/>
<comment type="cofactor">
    <cofactor evidence="6">
        <name>Fe(2+)</name>
        <dbReference type="ChEBI" id="CHEBI:29033"/>
    </cofactor>
    <text evidence="6">Binds 1 Fe(2+) ion.</text>
</comment>
<protein>
    <recommendedName>
        <fullName evidence="6">Peptide deformylase</fullName>
        <shortName evidence="6">PDF</shortName>
        <ecNumber evidence="6">3.5.1.88</ecNumber>
    </recommendedName>
    <alternativeName>
        <fullName evidence="6">Polypeptide deformylase</fullName>
    </alternativeName>
</protein>
<dbReference type="GO" id="GO:0042586">
    <property type="term" value="F:peptide deformylase activity"/>
    <property type="evidence" value="ECO:0007669"/>
    <property type="project" value="UniProtKB-UniRule"/>
</dbReference>
<dbReference type="FunFam" id="3.90.45.10:FF:000002">
    <property type="entry name" value="Peptide deformylase"/>
    <property type="match status" value="1"/>
</dbReference>
<dbReference type="NCBIfam" id="TIGR00079">
    <property type="entry name" value="pept_deformyl"/>
    <property type="match status" value="1"/>
</dbReference>
<dbReference type="InterPro" id="IPR036821">
    <property type="entry name" value="Peptide_deformylase_sf"/>
</dbReference>
<dbReference type="EMBL" id="PNHE01000001">
    <property type="protein sequence ID" value="PMC59244.1"/>
    <property type="molecule type" value="Genomic_DNA"/>
</dbReference>
<evidence type="ECO:0000313" key="7">
    <source>
        <dbReference type="EMBL" id="PMC59244.1"/>
    </source>
</evidence>
<dbReference type="CDD" id="cd00487">
    <property type="entry name" value="Pep_deformylase"/>
    <property type="match status" value="1"/>
</dbReference>
<dbReference type="OrthoDB" id="9784988at2"/>
<accession>A0A1G8LKU5</accession>
<dbReference type="InterPro" id="IPR023635">
    <property type="entry name" value="Peptide_deformylase"/>
</dbReference>
<dbReference type="GO" id="GO:0046872">
    <property type="term" value="F:metal ion binding"/>
    <property type="evidence" value="ECO:0007669"/>
    <property type="project" value="UniProtKB-KW"/>
</dbReference>
<keyword evidence="8" id="KW-1185">Reference proteome</keyword>
<name>A0A1G8LKU5_9LACT</name>
<feature type="binding site" evidence="6">
    <location>
        <position position="163"/>
    </location>
    <ligand>
        <name>Fe cation</name>
        <dbReference type="ChEBI" id="CHEBI:24875"/>
    </ligand>
</feature>
<evidence type="ECO:0000256" key="5">
    <source>
        <dbReference type="ARBA" id="ARBA00023004"/>
    </source>
</evidence>
<feature type="active site" evidence="6">
    <location>
        <position position="160"/>
    </location>
</feature>
<organism evidence="7 8">
    <name type="scientific">Dolosicoccus paucivorans</name>
    <dbReference type="NCBI Taxonomy" id="84521"/>
    <lineage>
        <taxon>Bacteria</taxon>
        <taxon>Bacillati</taxon>
        <taxon>Bacillota</taxon>
        <taxon>Bacilli</taxon>
        <taxon>Lactobacillales</taxon>
        <taxon>Aerococcaceae</taxon>
        <taxon>Dolosicoccus</taxon>
    </lineage>
</organism>
<dbReference type="GO" id="GO:0006412">
    <property type="term" value="P:translation"/>
    <property type="evidence" value="ECO:0007669"/>
    <property type="project" value="UniProtKB-UniRule"/>
</dbReference>
<dbReference type="Pfam" id="PF01327">
    <property type="entry name" value="Pep_deformylase"/>
    <property type="match status" value="1"/>
</dbReference>
<dbReference type="AlphaFoldDB" id="A0A1G8LKU5"/>
<dbReference type="RefSeq" id="WP_092085291.1">
    <property type="nucleotide sequence ID" value="NZ_FNEL01000021.1"/>
</dbReference>
<keyword evidence="2 6" id="KW-0479">Metal-binding</keyword>
<evidence type="ECO:0000313" key="8">
    <source>
        <dbReference type="Proteomes" id="UP000235682"/>
    </source>
</evidence>
<sequence>MITMKDIVLEGAKVLRQKAEPVTFPLNDELKQTALEMREYLINSQDDELAEKYKLRPGVGLAAPQINLSKQLIAVYVADYDEEGNPVEPLLDEILINPQIISHSVQQTALKDGEGCLSVERDVPGLVPRARRLKVRYQDLEGQTHEMKLSGFLAIVLQHEIDHLNGIMFYDHIDPIHPLEAKPEWQLI</sequence>
<evidence type="ECO:0000256" key="1">
    <source>
        <dbReference type="ARBA" id="ARBA00010759"/>
    </source>
</evidence>
<comment type="function">
    <text evidence="6">Removes the formyl group from the N-terminal Met of newly synthesized proteins. Requires at least a dipeptide for an efficient rate of reaction. N-terminal L-methionine is a prerequisite for activity but the enzyme has broad specificity at other positions.</text>
</comment>
<comment type="caution">
    <text evidence="7">The sequence shown here is derived from an EMBL/GenBank/DDBJ whole genome shotgun (WGS) entry which is preliminary data.</text>
</comment>
<gene>
    <name evidence="6" type="primary">def</name>
    <name evidence="7" type="ORF">CJ205_00635</name>
</gene>
<reference evidence="7 8" key="1">
    <citation type="submission" date="2017-09" db="EMBL/GenBank/DDBJ databases">
        <title>Bacterial strain isolated from the female urinary microbiota.</title>
        <authorList>
            <person name="Thomas-White K."/>
            <person name="Kumar N."/>
            <person name="Forster S."/>
            <person name="Putonti C."/>
            <person name="Lawley T."/>
            <person name="Wolfe A.J."/>
        </authorList>
    </citation>
    <scope>NUCLEOTIDE SEQUENCE [LARGE SCALE GENOMIC DNA]</scope>
    <source>
        <strain evidence="7 8">UMB0852</strain>
    </source>
</reference>
<evidence type="ECO:0000256" key="2">
    <source>
        <dbReference type="ARBA" id="ARBA00022723"/>
    </source>
</evidence>
<keyword evidence="4 6" id="KW-0648">Protein biosynthesis</keyword>
<feature type="binding site" evidence="6">
    <location>
        <position position="159"/>
    </location>
    <ligand>
        <name>Fe cation</name>
        <dbReference type="ChEBI" id="CHEBI:24875"/>
    </ligand>
</feature>
<dbReference type="Proteomes" id="UP000235682">
    <property type="component" value="Unassembled WGS sequence"/>
</dbReference>
<evidence type="ECO:0000256" key="4">
    <source>
        <dbReference type="ARBA" id="ARBA00022917"/>
    </source>
</evidence>
<dbReference type="SUPFAM" id="SSF56420">
    <property type="entry name" value="Peptide deformylase"/>
    <property type="match status" value="1"/>
</dbReference>
<comment type="catalytic activity">
    <reaction evidence="6">
        <text>N-terminal N-formyl-L-methionyl-[peptide] + H2O = N-terminal L-methionyl-[peptide] + formate</text>
        <dbReference type="Rhea" id="RHEA:24420"/>
        <dbReference type="Rhea" id="RHEA-COMP:10639"/>
        <dbReference type="Rhea" id="RHEA-COMP:10640"/>
        <dbReference type="ChEBI" id="CHEBI:15377"/>
        <dbReference type="ChEBI" id="CHEBI:15740"/>
        <dbReference type="ChEBI" id="CHEBI:49298"/>
        <dbReference type="ChEBI" id="CHEBI:64731"/>
        <dbReference type="EC" id="3.5.1.88"/>
    </reaction>
</comment>
<evidence type="ECO:0000256" key="3">
    <source>
        <dbReference type="ARBA" id="ARBA00022801"/>
    </source>
</evidence>
<dbReference type="EC" id="3.5.1.88" evidence="6"/>